<protein>
    <submittedName>
        <fullName evidence="1">Uncharacterized protein</fullName>
    </submittedName>
</protein>
<dbReference type="EMBL" id="GBRH01158624">
    <property type="protein sequence ID" value="JAE39272.1"/>
    <property type="molecule type" value="Transcribed_RNA"/>
</dbReference>
<sequence length="27" mass="3067">MIFLILAPQTKCMKIQLHCCHLAPLIS</sequence>
<reference evidence="1" key="1">
    <citation type="submission" date="2014-09" db="EMBL/GenBank/DDBJ databases">
        <authorList>
            <person name="Magalhaes I.L.F."/>
            <person name="Oliveira U."/>
            <person name="Santos F.R."/>
            <person name="Vidigal T.H.D.A."/>
            <person name="Brescovit A.D."/>
            <person name="Santos A.J."/>
        </authorList>
    </citation>
    <scope>NUCLEOTIDE SEQUENCE</scope>
    <source>
        <tissue evidence="1">Shoot tissue taken approximately 20 cm above the soil surface</tissue>
    </source>
</reference>
<organism evidence="1">
    <name type="scientific">Arundo donax</name>
    <name type="common">Giant reed</name>
    <name type="synonym">Donax arundinaceus</name>
    <dbReference type="NCBI Taxonomy" id="35708"/>
    <lineage>
        <taxon>Eukaryota</taxon>
        <taxon>Viridiplantae</taxon>
        <taxon>Streptophyta</taxon>
        <taxon>Embryophyta</taxon>
        <taxon>Tracheophyta</taxon>
        <taxon>Spermatophyta</taxon>
        <taxon>Magnoliopsida</taxon>
        <taxon>Liliopsida</taxon>
        <taxon>Poales</taxon>
        <taxon>Poaceae</taxon>
        <taxon>PACMAD clade</taxon>
        <taxon>Arundinoideae</taxon>
        <taxon>Arundineae</taxon>
        <taxon>Arundo</taxon>
    </lineage>
</organism>
<name>A0A0A9HRC2_ARUDO</name>
<proteinExistence type="predicted"/>
<accession>A0A0A9HRC2</accession>
<reference evidence="1" key="2">
    <citation type="journal article" date="2015" name="Data Brief">
        <title>Shoot transcriptome of the giant reed, Arundo donax.</title>
        <authorList>
            <person name="Barrero R.A."/>
            <person name="Guerrero F.D."/>
            <person name="Moolhuijzen P."/>
            <person name="Goolsby J.A."/>
            <person name="Tidwell J."/>
            <person name="Bellgard S.E."/>
            <person name="Bellgard M.I."/>
        </authorList>
    </citation>
    <scope>NUCLEOTIDE SEQUENCE</scope>
    <source>
        <tissue evidence="1">Shoot tissue taken approximately 20 cm above the soil surface</tissue>
    </source>
</reference>
<dbReference type="AlphaFoldDB" id="A0A0A9HRC2"/>
<evidence type="ECO:0000313" key="1">
    <source>
        <dbReference type="EMBL" id="JAE39272.1"/>
    </source>
</evidence>